<protein>
    <submittedName>
        <fullName evidence="2">Uncharacterized protein</fullName>
    </submittedName>
</protein>
<feature type="transmembrane region" description="Helical" evidence="1">
    <location>
        <begin position="34"/>
        <end position="55"/>
    </location>
</feature>
<feature type="transmembrane region" description="Helical" evidence="1">
    <location>
        <begin position="154"/>
        <end position="181"/>
    </location>
</feature>
<keyword evidence="1" id="KW-1133">Transmembrane helix</keyword>
<feature type="transmembrane region" description="Helical" evidence="1">
    <location>
        <begin position="112"/>
        <end position="134"/>
    </location>
</feature>
<evidence type="ECO:0000256" key="1">
    <source>
        <dbReference type="SAM" id="Phobius"/>
    </source>
</evidence>
<feature type="transmembrane region" description="Helical" evidence="1">
    <location>
        <begin position="82"/>
        <end position="100"/>
    </location>
</feature>
<feature type="transmembrane region" description="Helical" evidence="1">
    <location>
        <begin position="216"/>
        <end position="239"/>
    </location>
</feature>
<reference evidence="2" key="1">
    <citation type="submission" date="2024-07" db="EMBL/GenBank/DDBJ databases">
        <authorList>
            <person name="Yu S.T."/>
        </authorList>
    </citation>
    <scope>NUCLEOTIDE SEQUENCE</scope>
    <source>
        <strain evidence="2">R44</strain>
    </source>
</reference>
<gene>
    <name evidence="2" type="ORF">AB5J54_04150</name>
</gene>
<dbReference type="AlphaFoldDB" id="A0AB39SR07"/>
<keyword evidence="1" id="KW-0812">Transmembrane</keyword>
<name>A0AB39SR07_9ACTN</name>
<proteinExistence type="predicted"/>
<dbReference type="RefSeq" id="WP_369142507.1">
    <property type="nucleotide sequence ID" value="NZ_CP163444.1"/>
</dbReference>
<accession>A0AB39SR07</accession>
<evidence type="ECO:0000313" key="2">
    <source>
        <dbReference type="EMBL" id="XDQ69763.1"/>
    </source>
</evidence>
<keyword evidence="1" id="KW-0472">Membrane</keyword>
<dbReference type="EMBL" id="CP163444">
    <property type="protein sequence ID" value="XDQ69763.1"/>
    <property type="molecule type" value="Genomic_DNA"/>
</dbReference>
<sequence>MANASVPSPGTPQEVLAGLGELTRRVRAAQRGTWFPLLLLGALTMGGILVGRLTFRVETVPCPPGRAAAADGCTLTSQGSPVYWTLGLALAYAATAFFYIRRSRKRGVGTPVGPYVLTGIALVGLGAATTLWTLRQGTPQPGETVDLWGLRLDPASGVTAFLTRMVGPATAVGLPLLVLSWVERSRALLLLAVAYLAIELVPLTSGWSGIAASSPWSALPALGVPGVLLLLGALGFRLAERSDRGTRP</sequence>
<feature type="transmembrane region" description="Helical" evidence="1">
    <location>
        <begin position="188"/>
        <end position="210"/>
    </location>
</feature>
<organism evidence="2">
    <name type="scientific">Streptomyces sp. R44</name>
    <dbReference type="NCBI Taxonomy" id="3238633"/>
    <lineage>
        <taxon>Bacteria</taxon>
        <taxon>Bacillati</taxon>
        <taxon>Actinomycetota</taxon>
        <taxon>Actinomycetes</taxon>
        <taxon>Kitasatosporales</taxon>
        <taxon>Streptomycetaceae</taxon>
        <taxon>Streptomyces</taxon>
    </lineage>
</organism>